<keyword evidence="2" id="KW-1185">Reference proteome</keyword>
<proteinExistence type="predicted"/>
<organism evidence="1 2">
    <name type="scientific">Trichonephila clavata</name>
    <name type="common">Joro spider</name>
    <name type="synonym">Nephila clavata</name>
    <dbReference type="NCBI Taxonomy" id="2740835"/>
    <lineage>
        <taxon>Eukaryota</taxon>
        <taxon>Metazoa</taxon>
        <taxon>Ecdysozoa</taxon>
        <taxon>Arthropoda</taxon>
        <taxon>Chelicerata</taxon>
        <taxon>Arachnida</taxon>
        <taxon>Araneae</taxon>
        <taxon>Araneomorphae</taxon>
        <taxon>Entelegynae</taxon>
        <taxon>Araneoidea</taxon>
        <taxon>Nephilidae</taxon>
        <taxon>Trichonephila</taxon>
    </lineage>
</organism>
<reference evidence="1" key="1">
    <citation type="submission" date="2020-07" db="EMBL/GenBank/DDBJ databases">
        <title>Multicomponent nature underlies the extraordinary mechanical properties of spider dragline silk.</title>
        <authorList>
            <person name="Kono N."/>
            <person name="Nakamura H."/>
            <person name="Mori M."/>
            <person name="Yoshida Y."/>
            <person name="Ohtoshi R."/>
            <person name="Malay A.D."/>
            <person name="Moran D.A.P."/>
            <person name="Tomita M."/>
            <person name="Numata K."/>
            <person name="Arakawa K."/>
        </authorList>
    </citation>
    <scope>NUCLEOTIDE SEQUENCE</scope>
</reference>
<accession>A0A8X6JYA1</accession>
<protein>
    <submittedName>
        <fullName evidence="1">Uncharacterized protein</fullName>
    </submittedName>
</protein>
<dbReference type="Proteomes" id="UP000887116">
    <property type="component" value="Unassembled WGS sequence"/>
</dbReference>
<dbReference type="EMBL" id="BMAO01028149">
    <property type="protein sequence ID" value="GFR22326.1"/>
    <property type="molecule type" value="Genomic_DNA"/>
</dbReference>
<gene>
    <name evidence="1" type="ORF">TNCT_470361</name>
</gene>
<comment type="caution">
    <text evidence="1">The sequence shown here is derived from an EMBL/GenBank/DDBJ whole genome shotgun (WGS) entry which is preliminary data.</text>
</comment>
<evidence type="ECO:0000313" key="2">
    <source>
        <dbReference type="Proteomes" id="UP000887116"/>
    </source>
</evidence>
<sequence>MDCPSDSHDLVSISTTCYSLPIAIIHLTVSRILYRDLYPSLKCSIKRYVHRETHDPEWRCHPLARNGTICHALKCGQDHQSLGTTVPSHLSLSVNFSFLRHSRRFFEAVKVNNGRREGLE</sequence>
<name>A0A8X6JYA1_TRICU</name>
<evidence type="ECO:0000313" key="1">
    <source>
        <dbReference type="EMBL" id="GFR22326.1"/>
    </source>
</evidence>
<dbReference type="AlphaFoldDB" id="A0A8X6JYA1"/>